<name>A0ABP9G3E0_9SPHI</name>
<dbReference type="Gene3D" id="3.40.50.1000">
    <property type="entry name" value="HAD superfamily/HAD-like"/>
    <property type="match status" value="1"/>
</dbReference>
<evidence type="ECO:0000313" key="2">
    <source>
        <dbReference type="Proteomes" id="UP001501436"/>
    </source>
</evidence>
<dbReference type="InterPro" id="IPR036412">
    <property type="entry name" value="HAD-like_sf"/>
</dbReference>
<dbReference type="CDD" id="cd02603">
    <property type="entry name" value="HAD_sEH-N_like"/>
    <property type="match status" value="1"/>
</dbReference>
<accession>A0ABP9G3E0</accession>
<proteinExistence type="predicted"/>
<dbReference type="RefSeq" id="WP_345332121.1">
    <property type="nucleotide sequence ID" value="NZ_BAABJI010000002.1"/>
</dbReference>
<dbReference type="EMBL" id="BAABJI010000002">
    <property type="protein sequence ID" value="GAA4923898.1"/>
    <property type="molecule type" value="Genomic_DNA"/>
</dbReference>
<dbReference type="Pfam" id="PF00702">
    <property type="entry name" value="Hydrolase"/>
    <property type="match status" value="1"/>
</dbReference>
<sequence length="207" mass="23699">MSQPAVKALFLDLGGVFLTNGWDRNSRQKAAEVFNLDFADMNERHRIIFDAYEAGKMTLSEYVNLLVFHQERSFTPDDFTNFMYNESAPYQEMIDLVCRIKKKYNLRTVAVNNEGRELNEYRIHKFGLTGWIDIFASSCFVHTRKPDKDIYLSALDLSQVKAEEVLYIDDRKVFTEAAAAQGIKGIHHVNVDATRQALAGFGLTETL</sequence>
<reference evidence="2" key="1">
    <citation type="journal article" date="2019" name="Int. J. Syst. Evol. Microbiol.">
        <title>The Global Catalogue of Microorganisms (GCM) 10K type strain sequencing project: providing services to taxonomists for standard genome sequencing and annotation.</title>
        <authorList>
            <consortium name="The Broad Institute Genomics Platform"/>
            <consortium name="The Broad Institute Genome Sequencing Center for Infectious Disease"/>
            <person name="Wu L."/>
            <person name="Ma J."/>
        </authorList>
    </citation>
    <scope>NUCLEOTIDE SEQUENCE [LARGE SCALE GENOMIC DNA]</scope>
    <source>
        <strain evidence="2">JCM 18283</strain>
    </source>
</reference>
<dbReference type="InterPro" id="IPR023214">
    <property type="entry name" value="HAD_sf"/>
</dbReference>
<dbReference type="InterPro" id="IPR006439">
    <property type="entry name" value="HAD-SF_hydro_IA"/>
</dbReference>
<dbReference type="SUPFAM" id="SSF56784">
    <property type="entry name" value="HAD-like"/>
    <property type="match status" value="1"/>
</dbReference>
<organism evidence="1 2">
    <name type="scientific">Mucilaginibacter defluvii</name>
    <dbReference type="NCBI Taxonomy" id="1196019"/>
    <lineage>
        <taxon>Bacteria</taxon>
        <taxon>Pseudomonadati</taxon>
        <taxon>Bacteroidota</taxon>
        <taxon>Sphingobacteriia</taxon>
        <taxon>Sphingobacteriales</taxon>
        <taxon>Sphingobacteriaceae</taxon>
        <taxon>Mucilaginibacter</taxon>
    </lineage>
</organism>
<dbReference type="PANTHER" id="PTHR43611">
    <property type="entry name" value="ALPHA-D-GLUCOSE 1-PHOSPHATE PHOSPHATASE"/>
    <property type="match status" value="1"/>
</dbReference>
<dbReference type="InterPro" id="IPR023198">
    <property type="entry name" value="PGP-like_dom2"/>
</dbReference>
<keyword evidence="2" id="KW-1185">Reference proteome</keyword>
<dbReference type="Proteomes" id="UP001501436">
    <property type="component" value="Unassembled WGS sequence"/>
</dbReference>
<comment type="caution">
    <text evidence="1">The sequence shown here is derived from an EMBL/GenBank/DDBJ whole genome shotgun (WGS) entry which is preliminary data.</text>
</comment>
<dbReference type="SFLD" id="SFLDS00003">
    <property type="entry name" value="Haloacid_Dehalogenase"/>
    <property type="match status" value="1"/>
</dbReference>
<protein>
    <submittedName>
        <fullName evidence="1">HAD family phosphatase</fullName>
    </submittedName>
</protein>
<dbReference type="SFLD" id="SFLDG01129">
    <property type="entry name" value="C1.5:_HAD__Beta-PGM__Phosphata"/>
    <property type="match status" value="1"/>
</dbReference>
<gene>
    <name evidence="1" type="ORF">GCM10023313_30290</name>
</gene>
<evidence type="ECO:0000313" key="1">
    <source>
        <dbReference type="EMBL" id="GAA4923898.1"/>
    </source>
</evidence>
<dbReference type="Gene3D" id="1.10.150.240">
    <property type="entry name" value="Putative phosphatase, domain 2"/>
    <property type="match status" value="1"/>
</dbReference>
<dbReference type="PANTHER" id="PTHR43611:SF3">
    <property type="entry name" value="FLAVIN MONONUCLEOTIDE HYDROLASE 1, CHLOROPLATIC"/>
    <property type="match status" value="1"/>
</dbReference>
<dbReference type="NCBIfam" id="TIGR01509">
    <property type="entry name" value="HAD-SF-IA-v3"/>
    <property type="match status" value="1"/>
</dbReference>